<proteinExistence type="predicted"/>
<dbReference type="EMBL" id="BMAU01021334">
    <property type="protein sequence ID" value="GFY15172.1"/>
    <property type="molecule type" value="Genomic_DNA"/>
</dbReference>
<dbReference type="AlphaFoldDB" id="A0A8X6VE77"/>
<organism evidence="1 2">
    <name type="scientific">Trichonephila clavipes</name>
    <name type="common">Golden silk orbweaver</name>
    <name type="synonym">Nephila clavipes</name>
    <dbReference type="NCBI Taxonomy" id="2585209"/>
    <lineage>
        <taxon>Eukaryota</taxon>
        <taxon>Metazoa</taxon>
        <taxon>Ecdysozoa</taxon>
        <taxon>Arthropoda</taxon>
        <taxon>Chelicerata</taxon>
        <taxon>Arachnida</taxon>
        <taxon>Araneae</taxon>
        <taxon>Araneomorphae</taxon>
        <taxon>Entelegynae</taxon>
        <taxon>Araneoidea</taxon>
        <taxon>Nephilidae</taxon>
        <taxon>Trichonephila</taxon>
    </lineage>
</organism>
<evidence type="ECO:0000313" key="2">
    <source>
        <dbReference type="Proteomes" id="UP000887159"/>
    </source>
</evidence>
<keyword evidence="2" id="KW-1185">Reference proteome</keyword>
<sequence>MKASSTFSPGEDSTRITLSRTLRLITEKNTPPFFWSSQLMFSAPQYPVFSAGSSQKDTPDWMLGVKANRCKTAVYCLPGTFLPDPGARLRASSGVIVHLCRRALNAKERSCIDVDVLLRPGLTFLMTVRLVWN</sequence>
<comment type="caution">
    <text evidence="1">The sequence shown here is derived from an EMBL/GenBank/DDBJ whole genome shotgun (WGS) entry which is preliminary data.</text>
</comment>
<dbReference type="Proteomes" id="UP000887159">
    <property type="component" value="Unassembled WGS sequence"/>
</dbReference>
<gene>
    <name evidence="1" type="ORF">TNCV_1569851</name>
</gene>
<protein>
    <submittedName>
        <fullName evidence="1">Uncharacterized protein</fullName>
    </submittedName>
</protein>
<reference evidence="1" key="1">
    <citation type="submission" date="2020-08" db="EMBL/GenBank/DDBJ databases">
        <title>Multicomponent nature underlies the extraordinary mechanical properties of spider dragline silk.</title>
        <authorList>
            <person name="Kono N."/>
            <person name="Nakamura H."/>
            <person name="Mori M."/>
            <person name="Yoshida Y."/>
            <person name="Ohtoshi R."/>
            <person name="Malay A.D."/>
            <person name="Moran D.A.P."/>
            <person name="Tomita M."/>
            <person name="Numata K."/>
            <person name="Arakawa K."/>
        </authorList>
    </citation>
    <scope>NUCLEOTIDE SEQUENCE</scope>
</reference>
<name>A0A8X6VE77_TRICX</name>
<evidence type="ECO:0000313" key="1">
    <source>
        <dbReference type="EMBL" id="GFY15172.1"/>
    </source>
</evidence>
<accession>A0A8X6VE77</accession>